<dbReference type="Proteomes" id="UP000652567">
    <property type="component" value="Unassembled WGS sequence"/>
</dbReference>
<comment type="caution">
    <text evidence="1">The sequence shown here is derived from an EMBL/GenBank/DDBJ whole genome shotgun (WGS) entry which is preliminary data.</text>
</comment>
<evidence type="ECO:0000313" key="1">
    <source>
        <dbReference type="EMBL" id="MBE8715937.1"/>
    </source>
</evidence>
<reference evidence="1" key="1">
    <citation type="submission" date="2018-07" db="EMBL/GenBank/DDBJ databases">
        <title>Genome assembly of strain Ka43.</title>
        <authorList>
            <person name="Kukolya J."/>
            <person name="Nagy I."/>
            <person name="Horvath B."/>
            <person name="Toth A."/>
        </authorList>
    </citation>
    <scope>NUCLEOTIDE SEQUENCE</scope>
    <source>
        <strain evidence="1">KB43</strain>
    </source>
</reference>
<organism evidence="1 2">
    <name type="scientific">Cellvibrio polysaccharolyticus</name>
    <dbReference type="NCBI Taxonomy" id="2082724"/>
    <lineage>
        <taxon>Bacteria</taxon>
        <taxon>Pseudomonadati</taxon>
        <taxon>Pseudomonadota</taxon>
        <taxon>Gammaproteobacteria</taxon>
        <taxon>Cellvibrionales</taxon>
        <taxon>Cellvibrionaceae</taxon>
        <taxon>Cellvibrio</taxon>
    </lineage>
</organism>
<name>A0A928V3K5_9GAMM</name>
<gene>
    <name evidence="1" type="ORF">C4F51_01880</name>
</gene>
<sequence>MKIIVILGVAIILFSAVSFWNHRRMRSTALNRKNSTICAYAKSFDYRNVDTAIMREVYSQVQAWAGKYEGVNFPVEANDCFNEIYKMDPEDLDDIYFEIAEKLGISTENPESNPYWNQVTTVKNLVLFLHNQPKVKAA</sequence>
<dbReference type="RefSeq" id="WP_193906661.1">
    <property type="nucleotide sequence ID" value="NZ_PRDL01000001.1"/>
</dbReference>
<accession>A0A928V3K5</accession>
<dbReference type="EMBL" id="PRDL01000001">
    <property type="protein sequence ID" value="MBE8715937.1"/>
    <property type="molecule type" value="Genomic_DNA"/>
</dbReference>
<keyword evidence="2" id="KW-1185">Reference proteome</keyword>
<proteinExistence type="predicted"/>
<protein>
    <submittedName>
        <fullName evidence="1">Uncharacterized protein</fullName>
    </submittedName>
</protein>
<dbReference type="AlphaFoldDB" id="A0A928V3K5"/>
<evidence type="ECO:0000313" key="2">
    <source>
        <dbReference type="Proteomes" id="UP000652567"/>
    </source>
</evidence>